<keyword evidence="1" id="KW-0378">Hydrolase</keyword>
<gene>
    <name evidence="3" type="ORF">JYU29_13125</name>
</gene>
<feature type="domain" description="Peptidase M20 dimerisation" evidence="2">
    <location>
        <begin position="197"/>
        <end position="288"/>
    </location>
</feature>
<dbReference type="SUPFAM" id="SSF53187">
    <property type="entry name" value="Zn-dependent exopeptidases"/>
    <property type="match status" value="1"/>
</dbReference>
<evidence type="ECO:0000313" key="3">
    <source>
        <dbReference type="EMBL" id="MBS9721624.1"/>
    </source>
</evidence>
<name>A0ABS5RX80_9HYPH</name>
<dbReference type="Pfam" id="PF01546">
    <property type="entry name" value="Peptidase_M20"/>
    <property type="match status" value="1"/>
</dbReference>
<dbReference type="SUPFAM" id="SSF55031">
    <property type="entry name" value="Bacterial exopeptidase dimerisation domain"/>
    <property type="match status" value="1"/>
</dbReference>
<reference evidence="3 4" key="1">
    <citation type="submission" date="2021-03" db="EMBL/GenBank/DDBJ databases">
        <title>Tianweitania aestuarii sp. nov., isolated from a tidal flat.</title>
        <authorList>
            <person name="Park S."/>
            <person name="Yoon J.-H."/>
        </authorList>
    </citation>
    <scope>NUCLEOTIDE SEQUENCE [LARGE SCALE GENOMIC DNA]</scope>
    <source>
        <strain evidence="3 4">BSSL-BM11</strain>
    </source>
</reference>
<dbReference type="InterPro" id="IPR017439">
    <property type="entry name" value="Amidohydrolase"/>
</dbReference>
<dbReference type="PIRSF" id="PIRSF005962">
    <property type="entry name" value="Pept_M20D_amidohydro"/>
    <property type="match status" value="1"/>
</dbReference>
<dbReference type="RefSeq" id="WP_213985263.1">
    <property type="nucleotide sequence ID" value="NZ_JAFMNX010000003.1"/>
</dbReference>
<dbReference type="PANTHER" id="PTHR11014:SF63">
    <property type="entry name" value="METALLOPEPTIDASE, PUTATIVE (AFU_ORTHOLOGUE AFUA_6G09600)-RELATED"/>
    <property type="match status" value="1"/>
</dbReference>
<dbReference type="PANTHER" id="PTHR11014">
    <property type="entry name" value="PEPTIDASE M20 FAMILY MEMBER"/>
    <property type="match status" value="1"/>
</dbReference>
<accession>A0ABS5RX80</accession>
<evidence type="ECO:0000313" key="4">
    <source>
        <dbReference type="Proteomes" id="UP001297272"/>
    </source>
</evidence>
<evidence type="ECO:0000259" key="2">
    <source>
        <dbReference type="Pfam" id="PF07687"/>
    </source>
</evidence>
<sequence length="402" mass="43205">MPPSPSQHAADALLINGQSLRSIRHHIHQNPELCYEEHQTADFIAAALDALAIPYERGLGGTGIVATLTGSGSRDAGQAPVIGFRAELDALPLTEQNDFAHRSLVQGKKHGCGHDGHMTMLLGLAAWLSQNRDFAGTVRFIFQPAEEGGAGARRMIEDGLLEAFPMDRIFSLHNWPDLPAGTVGVMPGPIMAGGQMIEVTVRGQGGHGATPYACTDQLNIAVQILNQMHVFMARRLPPFSPAVLTITRFTGGEAMNVIPDQVHFDGTIRILDDVAANIIRTELPSLIEGIARSWGVEADVTLTDFYPVTSSNASAAELVETAARNIGLKVETSATGLRPAMTSEDFSFLLQKVPGCYFWLGQGGEHGLHHPSYDFNDDVLPTGVMLYAEIARLALDQGKIDG</sequence>
<keyword evidence="4" id="KW-1185">Reference proteome</keyword>
<comment type="caution">
    <text evidence="3">The sequence shown here is derived from an EMBL/GenBank/DDBJ whole genome shotgun (WGS) entry which is preliminary data.</text>
</comment>
<dbReference type="Proteomes" id="UP001297272">
    <property type="component" value="Unassembled WGS sequence"/>
</dbReference>
<organism evidence="3 4">
    <name type="scientific">Tianweitania aestuarii</name>
    <dbReference type="NCBI Taxonomy" id="2814886"/>
    <lineage>
        <taxon>Bacteria</taxon>
        <taxon>Pseudomonadati</taxon>
        <taxon>Pseudomonadota</taxon>
        <taxon>Alphaproteobacteria</taxon>
        <taxon>Hyphomicrobiales</taxon>
        <taxon>Phyllobacteriaceae</taxon>
        <taxon>Tianweitania</taxon>
    </lineage>
</organism>
<dbReference type="NCBIfam" id="TIGR01891">
    <property type="entry name" value="amidohydrolases"/>
    <property type="match status" value="1"/>
</dbReference>
<protein>
    <submittedName>
        <fullName evidence="3">Amidohydrolase</fullName>
    </submittedName>
</protein>
<dbReference type="EMBL" id="JAFMNX010000003">
    <property type="protein sequence ID" value="MBS9721624.1"/>
    <property type="molecule type" value="Genomic_DNA"/>
</dbReference>
<proteinExistence type="predicted"/>
<dbReference type="InterPro" id="IPR036264">
    <property type="entry name" value="Bact_exopeptidase_dim_dom"/>
</dbReference>
<dbReference type="Pfam" id="PF07687">
    <property type="entry name" value="M20_dimer"/>
    <property type="match status" value="1"/>
</dbReference>
<dbReference type="Gene3D" id="3.40.630.10">
    <property type="entry name" value="Zn peptidases"/>
    <property type="match status" value="1"/>
</dbReference>
<dbReference type="InterPro" id="IPR011650">
    <property type="entry name" value="Peptidase_M20_dimer"/>
</dbReference>
<dbReference type="InterPro" id="IPR002933">
    <property type="entry name" value="Peptidase_M20"/>
</dbReference>
<evidence type="ECO:0000256" key="1">
    <source>
        <dbReference type="ARBA" id="ARBA00022801"/>
    </source>
</evidence>
<dbReference type="Gene3D" id="3.30.70.360">
    <property type="match status" value="1"/>
</dbReference>